<evidence type="ECO:0000256" key="3">
    <source>
        <dbReference type="ARBA" id="ARBA00023237"/>
    </source>
</evidence>
<dbReference type="Gene3D" id="2.40.170.20">
    <property type="entry name" value="TonB-dependent receptor, beta-barrel domain"/>
    <property type="match status" value="1"/>
</dbReference>
<evidence type="ECO:0000313" key="6">
    <source>
        <dbReference type="Proteomes" id="UP000218767"/>
    </source>
</evidence>
<comment type="caution">
    <text evidence="5">The sequence shown here is derived from an EMBL/GenBank/DDBJ whole genome shotgun (WGS) entry which is preliminary data.</text>
</comment>
<evidence type="ECO:0000256" key="4">
    <source>
        <dbReference type="SAM" id="SignalP"/>
    </source>
</evidence>
<dbReference type="Proteomes" id="UP000218767">
    <property type="component" value="Unassembled WGS sequence"/>
</dbReference>
<protein>
    <recommendedName>
        <fullName evidence="7">DUF560 domain-containing protein</fullName>
    </recommendedName>
</protein>
<accession>A0A2A4XBP2</accession>
<reference evidence="6" key="1">
    <citation type="submission" date="2017-08" db="EMBL/GenBank/DDBJ databases">
        <title>A dynamic microbial community with high functional redundancy inhabits the cold, oxic subseafloor aquifer.</title>
        <authorList>
            <person name="Tully B.J."/>
            <person name="Wheat C.G."/>
            <person name="Glazer B.T."/>
            <person name="Huber J.A."/>
        </authorList>
    </citation>
    <scope>NUCLEOTIDE SEQUENCE [LARGE SCALE GENOMIC DNA]</scope>
</reference>
<name>A0A2A4XBP2_9GAMM</name>
<dbReference type="GO" id="GO:0009279">
    <property type="term" value="C:cell outer membrane"/>
    <property type="evidence" value="ECO:0007669"/>
    <property type="project" value="UniProtKB-SubCell"/>
</dbReference>
<sequence>MQPLFSVRSPKLVLVLCTAVISFPSSLAHANTFSQLGVNAGHESNVPRGQDGPHKEESSFLTVSYSIGKLYELGLKNTLILSGEINATRFNELRGFDKRGINVAANYNYKWALGAYAPVVSLSTSYALEEYEGRARDNELLTVDVSYLRRLSPAWFLTLGADYQDSSSDSLPHDPIIEMFGYDPDRSLPFELYDYDSTSVYADIEYAFENGMLLNAGYRRVDGVTVSSTTWPTQALYNVADALYSDPAFKANWIAYQLKADTNEWTLGLSIPSSQDSSINFGYSFYDISAVGGSSYVNRIFSVSYVQSF</sequence>
<proteinExistence type="predicted"/>
<gene>
    <name evidence="5" type="ORF">COB20_03570</name>
</gene>
<evidence type="ECO:0008006" key="7">
    <source>
        <dbReference type="Google" id="ProtNLM"/>
    </source>
</evidence>
<keyword evidence="2" id="KW-0472">Membrane</keyword>
<organism evidence="5 6">
    <name type="scientific">SAR86 cluster bacterium</name>
    <dbReference type="NCBI Taxonomy" id="2030880"/>
    <lineage>
        <taxon>Bacteria</taxon>
        <taxon>Pseudomonadati</taxon>
        <taxon>Pseudomonadota</taxon>
        <taxon>Gammaproteobacteria</taxon>
        <taxon>SAR86 cluster</taxon>
    </lineage>
</organism>
<keyword evidence="4" id="KW-0732">Signal</keyword>
<evidence type="ECO:0000256" key="1">
    <source>
        <dbReference type="ARBA" id="ARBA00004442"/>
    </source>
</evidence>
<dbReference type="AlphaFoldDB" id="A0A2A4XBP2"/>
<evidence type="ECO:0000313" key="5">
    <source>
        <dbReference type="EMBL" id="PCI80082.1"/>
    </source>
</evidence>
<dbReference type="InterPro" id="IPR036942">
    <property type="entry name" value="Beta-barrel_TonB_sf"/>
</dbReference>
<comment type="subcellular location">
    <subcellularLocation>
        <location evidence="1">Cell outer membrane</location>
    </subcellularLocation>
</comment>
<keyword evidence="3" id="KW-0998">Cell outer membrane</keyword>
<feature type="chain" id="PRO_5012381894" description="DUF560 domain-containing protein" evidence="4">
    <location>
        <begin position="31"/>
        <end position="309"/>
    </location>
</feature>
<evidence type="ECO:0000256" key="2">
    <source>
        <dbReference type="ARBA" id="ARBA00023136"/>
    </source>
</evidence>
<dbReference type="EMBL" id="NVUL01000012">
    <property type="protein sequence ID" value="PCI80082.1"/>
    <property type="molecule type" value="Genomic_DNA"/>
</dbReference>
<dbReference type="SUPFAM" id="SSF56935">
    <property type="entry name" value="Porins"/>
    <property type="match status" value="1"/>
</dbReference>
<feature type="signal peptide" evidence="4">
    <location>
        <begin position="1"/>
        <end position="30"/>
    </location>
</feature>